<comment type="caution">
    <text evidence="2">The sequence shown here is derived from an EMBL/GenBank/DDBJ whole genome shotgun (WGS) entry which is preliminary data.</text>
</comment>
<dbReference type="Proteomes" id="UP001371224">
    <property type="component" value="Unassembled WGS sequence"/>
</dbReference>
<feature type="domain" description="DUF559" evidence="1">
    <location>
        <begin position="238"/>
        <end position="302"/>
    </location>
</feature>
<name>A0ABU8LBP1_9MICO</name>
<evidence type="ECO:0000313" key="2">
    <source>
        <dbReference type="EMBL" id="MEJ1088761.1"/>
    </source>
</evidence>
<protein>
    <submittedName>
        <fullName evidence="2">DUF559 domain-containing protein</fullName>
    </submittedName>
</protein>
<dbReference type="Pfam" id="PF04480">
    <property type="entry name" value="DUF559"/>
    <property type="match status" value="1"/>
</dbReference>
<accession>A0ABU8LBP1</accession>
<dbReference type="InterPro" id="IPR011335">
    <property type="entry name" value="Restrct_endonuc-II-like"/>
</dbReference>
<sequence length="308" mass="34273">MRHRIALPASLGSHFTVGRARDAGIGRGRSDAADLARPFHGVRSLAAPEAIEARVASLVPRLSAHHRIGGSTAAQLWRLPVPAELLADEDLVVYAPTGSVRPRTRGVKGLRLARERLTTHDLDGAMVLDPVATLFTCAARLSVAQAVILIDAIVTTADNYPRLRCDRPFVTREDIADRLVVWGRFPGCGTIRAALALARDGAESPKETETRMLLVERGLPEPVVQYQVYDGWRQIARVDLAYPDLKIAIEYEGDGHRTSKKQWRRDIQRQRDLEDRGWIVIRLTQQDLTEADAVIARIRNAIATRQRR</sequence>
<organism evidence="2 3">
    <name type="scientific">Microbacterium bandirmense</name>
    <dbReference type="NCBI Taxonomy" id="3122050"/>
    <lineage>
        <taxon>Bacteria</taxon>
        <taxon>Bacillati</taxon>
        <taxon>Actinomycetota</taxon>
        <taxon>Actinomycetes</taxon>
        <taxon>Micrococcales</taxon>
        <taxon>Microbacteriaceae</taxon>
        <taxon>Microbacterium</taxon>
    </lineage>
</organism>
<evidence type="ECO:0000313" key="3">
    <source>
        <dbReference type="Proteomes" id="UP001371224"/>
    </source>
</evidence>
<keyword evidence="3" id="KW-1185">Reference proteome</keyword>
<dbReference type="Gene3D" id="3.40.960.10">
    <property type="entry name" value="VSR Endonuclease"/>
    <property type="match status" value="1"/>
</dbReference>
<dbReference type="InterPro" id="IPR007569">
    <property type="entry name" value="DUF559"/>
</dbReference>
<dbReference type="EMBL" id="JBBDGM010000007">
    <property type="protein sequence ID" value="MEJ1088761.1"/>
    <property type="molecule type" value="Genomic_DNA"/>
</dbReference>
<reference evidence="2 3" key="1">
    <citation type="submission" date="2024-02" db="EMBL/GenBank/DDBJ databases">
        <authorList>
            <person name="Saticioglu I.B."/>
        </authorList>
    </citation>
    <scope>NUCLEOTIDE SEQUENCE [LARGE SCALE GENOMIC DNA]</scope>
    <source>
        <strain evidence="2 3">Mu-80</strain>
    </source>
</reference>
<proteinExistence type="predicted"/>
<dbReference type="RefSeq" id="WP_337332415.1">
    <property type="nucleotide sequence ID" value="NZ_JBBDGM010000007.1"/>
</dbReference>
<evidence type="ECO:0000259" key="1">
    <source>
        <dbReference type="Pfam" id="PF04480"/>
    </source>
</evidence>
<dbReference type="SUPFAM" id="SSF52980">
    <property type="entry name" value="Restriction endonuclease-like"/>
    <property type="match status" value="1"/>
</dbReference>
<gene>
    <name evidence="2" type="ORF">WDU99_10570</name>
</gene>